<proteinExistence type="predicted"/>
<feature type="non-terminal residue" evidence="3">
    <location>
        <position position="82"/>
    </location>
</feature>
<organism evidence="3 4">
    <name type="scientific">Terrisporobacter muris</name>
    <dbReference type="NCBI Taxonomy" id="2963284"/>
    <lineage>
        <taxon>Bacteria</taxon>
        <taxon>Bacillati</taxon>
        <taxon>Bacillota</taxon>
        <taxon>Clostridia</taxon>
        <taxon>Peptostreptococcales</taxon>
        <taxon>Peptostreptococcaceae</taxon>
        <taxon>Terrisporobacter</taxon>
    </lineage>
</organism>
<feature type="transmembrane region" description="Helical" evidence="1">
    <location>
        <begin position="12"/>
        <end position="31"/>
    </location>
</feature>
<dbReference type="AlphaFoldDB" id="A0A9X2MA72"/>
<name>A0A9X2MA72_9FIRM</name>
<dbReference type="Proteomes" id="UP001140817">
    <property type="component" value="Unassembled WGS sequence"/>
</dbReference>
<evidence type="ECO:0000313" key="3">
    <source>
        <dbReference type="EMBL" id="MCR1822461.1"/>
    </source>
</evidence>
<keyword evidence="1" id="KW-0812">Transmembrane</keyword>
<keyword evidence="4" id="KW-1185">Reference proteome</keyword>
<dbReference type="Pfam" id="PF01757">
    <property type="entry name" value="Acyl_transf_3"/>
    <property type="match status" value="1"/>
</dbReference>
<reference evidence="3" key="1">
    <citation type="submission" date="2022-07" db="EMBL/GenBank/DDBJ databases">
        <title>Enhanced cultured diversity of the mouse gut microbiota enables custom-made synthetic communities.</title>
        <authorList>
            <person name="Afrizal A."/>
        </authorList>
    </citation>
    <scope>NUCLEOTIDE SEQUENCE</scope>
    <source>
        <strain evidence="3">DSM 29186</strain>
    </source>
</reference>
<keyword evidence="1" id="KW-1133">Transmembrane helix</keyword>
<dbReference type="InterPro" id="IPR002656">
    <property type="entry name" value="Acyl_transf_3_dom"/>
</dbReference>
<feature type="transmembrane region" description="Helical" evidence="1">
    <location>
        <begin position="43"/>
        <end position="67"/>
    </location>
</feature>
<evidence type="ECO:0000256" key="1">
    <source>
        <dbReference type="SAM" id="Phobius"/>
    </source>
</evidence>
<evidence type="ECO:0000259" key="2">
    <source>
        <dbReference type="Pfam" id="PF01757"/>
    </source>
</evidence>
<protein>
    <submittedName>
        <fullName evidence="3">Acyltransferase</fullName>
    </submittedName>
</protein>
<sequence>MKKKLHIEVLRIIAIFLVIFNHTGTVGFQAYTQTNNKKLYVLYLFMAIICKIAVPIFFMISGALLLGREESIIEVYKKRISR</sequence>
<dbReference type="RefSeq" id="WP_257560315.1">
    <property type="nucleotide sequence ID" value="NZ_JANKBY010000056.1"/>
</dbReference>
<comment type="caution">
    <text evidence="3">The sequence shown here is derived from an EMBL/GenBank/DDBJ whole genome shotgun (WGS) entry which is preliminary data.</text>
</comment>
<keyword evidence="1" id="KW-0472">Membrane</keyword>
<keyword evidence="3" id="KW-0012">Acyltransferase</keyword>
<accession>A0A9X2MA72</accession>
<keyword evidence="3" id="KW-0808">Transferase</keyword>
<dbReference type="GO" id="GO:0016747">
    <property type="term" value="F:acyltransferase activity, transferring groups other than amino-acyl groups"/>
    <property type="evidence" value="ECO:0007669"/>
    <property type="project" value="InterPro"/>
</dbReference>
<evidence type="ECO:0000313" key="4">
    <source>
        <dbReference type="Proteomes" id="UP001140817"/>
    </source>
</evidence>
<gene>
    <name evidence="3" type="ORF">NSA58_06645</name>
</gene>
<feature type="domain" description="Acyltransferase 3" evidence="2">
    <location>
        <begin position="7"/>
        <end position="82"/>
    </location>
</feature>
<dbReference type="EMBL" id="JANKBY010000056">
    <property type="protein sequence ID" value="MCR1822461.1"/>
    <property type="molecule type" value="Genomic_DNA"/>
</dbReference>